<dbReference type="VEuPathDB" id="FungiDB:RhiirFUN_024706"/>
<evidence type="ECO:0000313" key="2">
    <source>
        <dbReference type="EMBL" id="PKY38911.1"/>
    </source>
</evidence>
<proteinExistence type="predicted"/>
<sequence length="120" mass="13793">MSESQIPRSLFPQFTEEQLARASKNIKSSVNWTEYDKWVKAGKPFVEHDELMFIDQKRENGTYRRPTGTELYNVERRGERGTGNSSQKSVGKELGNAGKRSNKNSSTKRTQTTTCGMWKR</sequence>
<keyword evidence="3" id="KW-1185">Reference proteome</keyword>
<dbReference type="Proteomes" id="UP000234323">
    <property type="component" value="Unassembled WGS sequence"/>
</dbReference>
<feature type="compositionally biased region" description="Polar residues" evidence="1">
    <location>
        <begin position="103"/>
        <end position="120"/>
    </location>
</feature>
<gene>
    <name evidence="2" type="ORF">RhiirA4_392655</name>
</gene>
<feature type="region of interest" description="Disordered" evidence="1">
    <location>
        <begin position="58"/>
        <end position="120"/>
    </location>
</feature>
<organism evidence="2 3">
    <name type="scientific">Rhizophagus irregularis</name>
    <dbReference type="NCBI Taxonomy" id="588596"/>
    <lineage>
        <taxon>Eukaryota</taxon>
        <taxon>Fungi</taxon>
        <taxon>Fungi incertae sedis</taxon>
        <taxon>Mucoromycota</taxon>
        <taxon>Glomeromycotina</taxon>
        <taxon>Glomeromycetes</taxon>
        <taxon>Glomerales</taxon>
        <taxon>Glomeraceae</taxon>
        <taxon>Rhizophagus</taxon>
    </lineage>
</organism>
<dbReference type="VEuPathDB" id="FungiDB:RhiirA1_425604"/>
<dbReference type="VEuPathDB" id="FungiDB:FUN_017468"/>
<accession>A0A2I1FWZ9</accession>
<dbReference type="EMBL" id="LLXI01000045">
    <property type="protein sequence ID" value="PKY38911.1"/>
    <property type="molecule type" value="Genomic_DNA"/>
</dbReference>
<evidence type="ECO:0000256" key="1">
    <source>
        <dbReference type="SAM" id="MobiDB-lite"/>
    </source>
</evidence>
<comment type="caution">
    <text evidence="2">The sequence shown here is derived from an EMBL/GenBank/DDBJ whole genome shotgun (WGS) entry which is preliminary data.</text>
</comment>
<dbReference type="AlphaFoldDB" id="A0A2I1FWZ9"/>
<protein>
    <submittedName>
        <fullName evidence="2">Uncharacterized protein</fullName>
    </submittedName>
</protein>
<reference evidence="2 3" key="1">
    <citation type="submission" date="2015-10" db="EMBL/GenBank/DDBJ databases">
        <title>Genome analyses suggest a sexual origin of heterokaryosis in a supposedly ancient asexual fungus.</title>
        <authorList>
            <person name="Ropars J."/>
            <person name="Sedzielewska K."/>
            <person name="Noel J."/>
            <person name="Charron P."/>
            <person name="Farinelli L."/>
            <person name="Marton T."/>
            <person name="Kruger M."/>
            <person name="Pelin A."/>
            <person name="Brachmann A."/>
            <person name="Corradi N."/>
        </authorList>
    </citation>
    <scope>NUCLEOTIDE SEQUENCE [LARGE SCALE GENOMIC DNA]</scope>
    <source>
        <strain evidence="2 3">A4</strain>
    </source>
</reference>
<evidence type="ECO:0000313" key="3">
    <source>
        <dbReference type="Proteomes" id="UP000234323"/>
    </source>
</evidence>
<name>A0A2I1FWZ9_9GLOM</name>